<evidence type="ECO:0000256" key="1">
    <source>
        <dbReference type="SAM" id="MobiDB-lite"/>
    </source>
</evidence>
<reference evidence="3" key="1">
    <citation type="journal article" date="2013" name="Nature">
        <title>Draft genome of the wheat A-genome progenitor Triticum urartu.</title>
        <authorList>
            <person name="Ling H.Q."/>
            <person name="Zhao S."/>
            <person name="Liu D."/>
            <person name="Wang J."/>
            <person name="Sun H."/>
            <person name="Zhang C."/>
            <person name="Fan H."/>
            <person name="Li D."/>
            <person name="Dong L."/>
            <person name="Tao Y."/>
            <person name="Gao C."/>
            <person name="Wu H."/>
            <person name="Li Y."/>
            <person name="Cui Y."/>
            <person name="Guo X."/>
            <person name="Zheng S."/>
            <person name="Wang B."/>
            <person name="Yu K."/>
            <person name="Liang Q."/>
            <person name="Yang W."/>
            <person name="Lou X."/>
            <person name="Chen J."/>
            <person name="Feng M."/>
            <person name="Jian J."/>
            <person name="Zhang X."/>
            <person name="Luo G."/>
            <person name="Jiang Y."/>
            <person name="Liu J."/>
            <person name="Wang Z."/>
            <person name="Sha Y."/>
            <person name="Zhang B."/>
            <person name="Wu H."/>
            <person name="Tang D."/>
            <person name="Shen Q."/>
            <person name="Xue P."/>
            <person name="Zou S."/>
            <person name="Wang X."/>
            <person name="Liu X."/>
            <person name="Wang F."/>
            <person name="Yang Y."/>
            <person name="An X."/>
            <person name="Dong Z."/>
            <person name="Zhang K."/>
            <person name="Zhang X."/>
            <person name="Luo M.C."/>
            <person name="Dvorak J."/>
            <person name="Tong Y."/>
            <person name="Wang J."/>
            <person name="Yang H."/>
            <person name="Li Z."/>
            <person name="Wang D."/>
            <person name="Zhang A."/>
            <person name="Wang J."/>
        </authorList>
    </citation>
    <scope>NUCLEOTIDE SEQUENCE</scope>
    <source>
        <strain evidence="3">cv. G1812</strain>
    </source>
</reference>
<dbReference type="Gramene" id="TuG1812G0300002382.01.T01">
    <property type="protein sequence ID" value="TuG1812G0300002382.01.T01.cds262437"/>
    <property type="gene ID" value="TuG1812G0300002382.01"/>
</dbReference>
<evidence type="ECO:0000313" key="3">
    <source>
        <dbReference type="Proteomes" id="UP000015106"/>
    </source>
</evidence>
<feature type="region of interest" description="Disordered" evidence="1">
    <location>
        <begin position="108"/>
        <end position="173"/>
    </location>
</feature>
<keyword evidence="3" id="KW-1185">Reference proteome</keyword>
<dbReference type="AlphaFoldDB" id="A0A8R7TVE2"/>
<proteinExistence type="predicted"/>
<feature type="region of interest" description="Disordered" evidence="1">
    <location>
        <begin position="188"/>
        <end position="215"/>
    </location>
</feature>
<organism evidence="2 3">
    <name type="scientific">Triticum urartu</name>
    <name type="common">Red wild einkorn</name>
    <name type="synonym">Crithodium urartu</name>
    <dbReference type="NCBI Taxonomy" id="4572"/>
    <lineage>
        <taxon>Eukaryota</taxon>
        <taxon>Viridiplantae</taxon>
        <taxon>Streptophyta</taxon>
        <taxon>Embryophyta</taxon>
        <taxon>Tracheophyta</taxon>
        <taxon>Spermatophyta</taxon>
        <taxon>Magnoliopsida</taxon>
        <taxon>Liliopsida</taxon>
        <taxon>Poales</taxon>
        <taxon>Poaceae</taxon>
        <taxon>BOP clade</taxon>
        <taxon>Pooideae</taxon>
        <taxon>Triticodae</taxon>
        <taxon>Triticeae</taxon>
        <taxon>Triticinae</taxon>
        <taxon>Triticum</taxon>
    </lineage>
</organism>
<reference evidence="2" key="2">
    <citation type="submission" date="2018-03" db="EMBL/GenBank/DDBJ databases">
        <title>The Triticum urartu genome reveals the dynamic nature of wheat genome evolution.</title>
        <authorList>
            <person name="Ling H."/>
            <person name="Ma B."/>
            <person name="Shi X."/>
            <person name="Liu H."/>
            <person name="Dong L."/>
            <person name="Sun H."/>
            <person name="Cao Y."/>
            <person name="Gao Q."/>
            <person name="Zheng S."/>
            <person name="Li Y."/>
            <person name="Yu Y."/>
            <person name="Du H."/>
            <person name="Qi M."/>
            <person name="Li Y."/>
            <person name="Yu H."/>
            <person name="Cui Y."/>
            <person name="Wang N."/>
            <person name="Chen C."/>
            <person name="Wu H."/>
            <person name="Zhao Y."/>
            <person name="Zhang J."/>
            <person name="Li Y."/>
            <person name="Zhou W."/>
            <person name="Zhang B."/>
            <person name="Hu W."/>
            <person name="Eijk M."/>
            <person name="Tang J."/>
            <person name="Witsenboer H."/>
            <person name="Zhao S."/>
            <person name="Li Z."/>
            <person name="Zhang A."/>
            <person name="Wang D."/>
            <person name="Liang C."/>
        </authorList>
    </citation>
    <scope>NUCLEOTIDE SEQUENCE [LARGE SCALE GENOMIC DNA]</scope>
    <source>
        <strain evidence="2">cv. G1812</strain>
    </source>
</reference>
<name>A0A8R7TVE2_TRIUA</name>
<accession>A0A8R7TVE2</accession>
<sequence length="245" mass="26168">MPAVAPDSLDPLPLPLVPIGIVPYPLCLLQASSPSTKLGLDDPFAGALPPPLLRQLLRSSCRPVAASFSASPLLVKFQERRRLSSSPRTGAPILLELRRAVHLFVATNRSSNSSRGPSRRSSLRLADPSPALASPFKSAPSSIGLQLRRPTRQSSLLPRAAPSGPSLTRSPPLNARLALYPSCRCRDAAPRNTQGHQDPSMDAQVPPVASTESPRTRIATTGVSKTVKNVLCCHVLVHQVPPHRV</sequence>
<protein>
    <submittedName>
        <fullName evidence="2">Uncharacterized protein</fullName>
    </submittedName>
</protein>
<reference evidence="2" key="3">
    <citation type="submission" date="2022-06" db="UniProtKB">
        <authorList>
            <consortium name="EnsemblPlants"/>
        </authorList>
    </citation>
    <scope>IDENTIFICATION</scope>
</reference>
<dbReference type="Proteomes" id="UP000015106">
    <property type="component" value="Chromosome 3"/>
</dbReference>
<dbReference type="EnsemblPlants" id="TuG1812G0300002382.01.T01">
    <property type="protein sequence ID" value="TuG1812G0300002382.01.T01.cds262437"/>
    <property type="gene ID" value="TuG1812G0300002382.01"/>
</dbReference>
<evidence type="ECO:0000313" key="2">
    <source>
        <dbReference type="EnsemblPlants" id="TuG1812G0300002382.01.T01.cds262437"/>
    </source>
</evidence>